<feature type="transmembrane region" description="Helical" evidence="8">
    <location>
        <begin position="492"/>
        <end position="513"/>
    </location>
</feature>
<comment type="similarity">
    <text evidence="2">Belongs to the major facilitator superfamily. Proton-dependent oligopeptide transporter (POT/PTR) (TC 2.A.17) family.</text>
</comment>
<dbReference type="FunFam" id="1.20.1250.20:FF:000147">
    <property type="entry name" value="Protein NRT1/ PTR family 5.10"/>
    <property type="match status" value="2"/>
</dbReference>
<dbReference type="GeneID" id="103701401"/>
<dbReference type="CDD" id="cd17417">
    <property type="entry name" value="MFS_NPF5"/>
    <property type="match status" value="1"/>
</dbReference>
<dbReference type="KEGG" id="pda:103701401"/>
<feature type="transmembrane region" description="Helical" evidence="8">
    <location>
        <begin position="956"/>
        <end position="976"/>
    </location>
</feature>
<dbReference type="Gene3D" id="1.20.1250.20">
    <property type="entry name" value="MFS general substrate transporter like domains"/>
    <property type="match status" value="2"/>
</dbReference>
<keyword evidence="4" id="KW-0597">Phosphoprotein</keyword>
<dbReference type="InterPro" id="IPR036259">
    <property type="entry name" value="MFS_trans_sf"/>
</dbReference>
<evidence type="ECO:0000256" key="6">
    <source>
        <dbReference type="ARBA" id="ARBA00022989"/>
    </source>
</evidence>
<evidence type="ECO:0000256" key="5">
    <source>
        <dbReference type="ARBA" id="ARBA00022692"/>
    </source>
</evidence>
<feature type="transmembrane region" description="Helical" evidence="8">
    <location>
        <begin position="229"/>
        <end position="249"/>
    </location>
</feature>
<feature type="transmembrane region" description="Helical" evidence="8">
    <location>
        <begin position="408"/>
        <end position="429"/>
    </location>
</feature>
<dbReference type="OrthoDB" id="8904098at2759"/>
<reference evidence="9" key="1">
    <citation type="journal article" date="2019" name="Nat. Commun.">
        <title>Genome-wide association mapping of date palm fruit traits.</title>
        <authorList>
            <person name="Hazzouri K.M."/>
            <person name="Gros-Balthazard M."/>
            <person name="Flowers J.M."/>
            <person name="Copetti D."/>
            <person name="Lemansour A."/>
            <person name="Lebrun M."/>
            <person name="Masmoudi K."/>
            <person name="Ferrand S."/>
            <person name="Dhar M.I."/>
            <person name="Fresquez Z.A."/>
            <person name="Rosas U."/>
            <person name="Zhang J."/>
            <person name="Talag J."/>
            <person name="Lee S."/>
            <person name="Kudrna D."/>
            <person name="Powell R.F."/>
            <person name="Leitch I.J."/>
            <person name="Krueger R.R."/>
            <person name="Wing R.A."/>
            <person name="Amiri K.M.A."/>
            <person name="Purugganan M.D."/>
        </authorList>
    </citation>
    <scope>NUCLEOTIDE SEQUENCE [LARGE SCALE GENOMIC DNA]</scope>
    <source>
        <strain evidence="9">cv. Khalas</strain>
    </source>
</reference>
<sequence length="1116" mass="123040">MPMARQMRIAVHMEGEMEIEPVAHHVGSMKADDARRPNSRSATGGWTAAIFNMGVEIAERSAYFGVSSNLISYLTGPLGESMSAAATAVNLWSGVSFMLPLVGAFVADSYLGRYRTIVLASLLYLLGLGMLTFSSMLPTLNPSDCTDLTACPQSQFQARVFYFSLYVIAFAQGGHRPCVQAFGADQFDENNLEECKSKSSFFNWWNFGVHASSLVTSLALNYVQDNIGWTLGFGIPWIFMGVALAIFLLGTRFYRYHLIEDKNSFAMIWKACATLISSWQRTSIFAAFTNGASEALLPPASEHTKHSGYCQHERVDDVGQEEKAKGLLQLFPIWATCLTSAAVVSQPGTLFTKQASTLDRRIGTSFQLPPAALLSFIRITLIAFIPIYDRVLVPIARNFTGLPTGITMLQRIGTGLFLSVLMMVAAALIEMKRLETARDFGLVDMPDVVIPMSMWWLLPPYVLDGIMFVLTFVGLQEFFYDQVPDEMRSLGLGFYASVVGAGELLSGFLVSVIDKVTGSRGESWISDNLNHAHLDYFYWLLAGLKMDTEPLLELTGPTKGVVDYRGRPISRSATGGWTAALFVIGMEVAERCANAGIASNLITYLTGPLGESTAAAAAAVNTWSGMGSMLPLLGAFVADSYLGRYWTVVISSLLYLLGLAMLMLSAMMPTLYPPKCSGSADTKACPPTQFQVAIFYFSLYLVAIGQGGFKPCVEAFGADQFDESDPEECKAKSSFFNWWFFGMCSGATATTFVVNYVQDNVSWALSFGMVCVFMGLAIIVFLLGSRTYRYYPVEDKRTFAAAMKACRALISSWRISWSVKSKDDETQFVSPKSKNEARVAIFPHAADHPELWLPASEEGKAVHDVGQAEQTKDLLRLFPIWGSCLIYAVVLPQSSTFFTKQGSTLDRKIGASFQIPAASLLCSIAISIMIFIPIYDRVIAPIARKFNQTPSGITMLQRIGAGMVLMTLSMVIAALVEMKRLKTAQDFGIVDLPMATTPMRAWWLIPQYIIFGIANVFTMVGLQEFFYDQVPDALRSLGLALFMSIFGIGEFVSGFLVSVIDDITRRRGESWFSDNLNRAHLDYFYWLLAGLSAAGLVIYFYLAQFYVYKKKAEITV</sequence>
<gene>
    <name evidence="10" type="primary">LOC103701401</name>
</gene>
<feature type="transmembrane region" description="Helical" evidence="8">
    <location>
        <begin position="913"/>
        <end position="935"/>
    </location>
</feature>
<proteinExistence type="inferred from homology"/>
<evidence type="ECO:0000256" key="1">
    <source>
        <dbReference type="ARBA" id="ARBA00004141"/>
    </source>
</evidence>
<dbReference type="Pfam" id="PF00854">
    <property type="entry name" value="PTR2"/>
    <property type="match status" value="2"/>
</dbReference>
<keyword evidence="9" id="KW-1185">Reference proteome</keyword>
<evidence type="ECO:0000256" key="3">
    <source>
        <dbReference type="ARBA" id="ARBA00022448"/>
    </source>
</evidence>
<dbReference type="SUPFAM" id="SSF103473">
    <property type="entry name" value="MFS general substrate transporter"/>
    <property type="match status" value="2"/>
</dbReference>
<protein>
    <submittedName>
        <fullName evidence="10">Uncharacterized protein LOC103701401</fullName>
    </submittedName>
</protein>
<dbReference type="GO" id="GO:0042937">
    <property type="term" value="F:tripeptide transmembrane transporter activity"/>
    <property type="evidence" value="ECO:0007669"/>
    <property type="project" value="InterPro"/>
</dbReference>
<dbReference type="PROSITE" id="PS01022">
    <property type="entry name" value="PTR2_1"/>
    <property type="match status" value="2"/>
</dbReference>
<dbReference type="GO" id="GO:0080054">
    <property type="term" value="F:low-affinity nitrate transmembrane transporter activity"/>
    <property type="evidence" value="ECO:0007669"/>
    <property type="project" value="UniProtKB-ARBA"/>
</dbReference>
<keyword evidence="3" id="KW-0813">Transport</keyword>
<keyword evidence="7 8" id="KW-0472">Membrane</keyword>
<accession>A0A8B9AZ40</accession>
<dbReference type="PANTHER" id="PTHR11654">
    <property type="entry name" value="OLIGOPEPTIDE TRANSPORTER-RELATED"/>
    <property type="match status" value="1"/>
</dbReference>
<dbReference type="AlphaFoldDB" id="A0A8B9AZ40"/>
<evidence type="ECO:0000256" key="7">
    <source>
        <dbReference type="ARBA" id="ARBA00023136"/>
    </source>
</evidence>
<feature type="transmembrane region" description="Helical" evidence="8">
    <location>
        <begin position="461"/>
        <end position="480"/>
    </location>
</feature>
<feature type="transmembrane region" description="Helical" evidence="8">
    <location>
        <begin position="644"/>
        <end position="664"/>
    </location>
</feature>
<feature type="transmembrane region" description="Helical" evidence="8">
    <location>
        <begin position="738"/>
        <end position="757"/>
    </location>
</feature>
<feature type="transmembrane region" description="Helical" evidence="8">
    <location>
        <begin position="1001"/>
        <end position="1027"/>
    </location>
</feature>
<evidence type="ECO:0000313" key="9">
    <source>
        <dbReference type="Proteomes" id="UP000228380"/>
    </source>
</evidence>
<keyword evidence="6 8" id="KW-1133">Transmembrane helix</keyword>
<dbReference type="GO" id="GO:0071916">
    <property type="term" value="F:dipeptide transmembrane transporter activity"/>
    <property type="evidence" value="ECO:0007669"/>
    <property type="project" value="InterPro"/>
</dbReference>
<dbReference type="Proteomes" id="UP000228380">
    <property type="component" value="Chromosome 14"/>
</dbReference>
<organism evidence="9 10">
    <name type="scientific">Phoenix dactylifera</name>
    <name type="common">Date palm</name>
    <dbReference type="NCBI Taxonomy" id="42345"/>
    <lineage>
        <taxon>Eukaryota</taxon>
        <taxon>Viridiplantae</taxon>
        <taxon>Streptophyta</taxon>
        <taxon>Embryophyta</taxon>
        <taxon>Tracheophyta</taxon>
        <taxon>Spermatophyta</taxon>
        <taxon>Magnoliopsida</taxon>
        <taxon>Liliopsida</taxon>
        <taxon>Arecaceae</taxon>
        <taxon>Coryphoideae</taxon>
        <taxon>Phoeniceae</taxon>
        <taxon>Phoenix</taxon>
    </lineage>
</organism>
<dbReference type="InterPro" id="IPR044739">
    <property type="entry name" value="NRT1/PTR"/>
</dbReference>
<keyword evidence="5 8" id="KW-0812">Transmembrane</keyword>
<feature type="transmembrane region" description="Helical" evidence="8">
    <location>
        <begin position="113"/>
        <end position="133"/>
    </location>
</feature>
<evidence type="ECO:0000313" key="10">
    <source>
        <dbReference type="RefSeq" id="XP_038989133.1"/>
    </source>
</evidence>
<dbReference type="InterPro" id="IPR000109">
    <property type="entry name" value="POT_fam"/>
</dbReference>
<feature type="transmembrane region" description="Helical" evidence="8">
    <location>
        <begin position="763"/>
        <end position="783"/>
    </location>
</feature>
<name>A0A8B9AZ40_PHODC</name>
<feature type="transmembrane region" description="Helical" evidence="8">
    <location>
        <begin position="1083"/>
        <end position="1102"/>
    </location>
</feature>
<dbReference type="GO" id="GO:0009705">
    <property type="term" value="C:plant-type vacuole membrane"/>
    <property type="evidence" value="ECO:0007669"/>
    <property type="project" value="UniProtKB-ARBA"/>
</dbReference>
<feature type="transmembrane region" description="Helical" evidence="8">
    <location>
        <begin position="1039"/>
        <end position="1060"/>
    </location>
</feature>
<dbReference type="InterPro" id="IPR018456">
    <property type="entry name" value="PTR2_symporter_CS"/>
</dbReference>
<feature type="transmembrane region" description="Helical" evidence="8">
    <location>
        <begin position="368"/>
        <end position="388"/>
    </location>
</feature>
<feature type="transmembrane region" description="Helical" evidence="8">
    <location>
        <begin position="89"/>
        <end position="107"/>
    </location>
</feature>
<comment type="subcellular location">
    <subcellularLocation>
        <location evidence="1">Membrane</location>
        <topology evidence="1">Multi-pass membrane protein</topology>
    </subcellularLocation>
</comment>
<reference evidence="10" key="2">
    <citation type="submission" date="2025-08" db="UniProtKB">
        <authorList>
            <consortium name="RefSeq"/>
        </authorList>
    </citation>
    <scope>IDENTIFICATION</scope>
    <source>
        <tissue evidence="10">Young leaves</tissue>
    </source>
</reference>
<evidence type="ECO:0000256" key="8">
    <source>
        <dbReference type="SAM" id="Phobius"/>
    </source>
</evidence>
<evidence type="ECO:0000256" key="2">
    <source>
        <dbReference type="ARBA" id="ARBA00005982"/>
    </source>
</evidence>
<dbReference type="RefSeq" id="XP_038989133.1">
    <property type="nucleotide sequence ID" value="XM_039133205.1"/>
</dbReference>
<evidence type="ECO:0000256" key="4">
    <source>
        <dbReference type="ARBA" id="ARBA00022553"/>
    </source>
</evidence>